<feature type="transmembrane region" description="Helical" evidence="1">
    <location>
        <begin position="80"/>
        <end position="105"/>
    </location>
</feature>
<keyword evidence="1" id="KW-0472">Membrane</keyword>
<dbReference type="AlphaFoldDB" id="A0A8J3Z085"/>
<evidence type="ECO:0008006" key="4">
    <source>
        <dbReference type="Google" id="ProtNLM"/>
    </source>
</evidence>
<name>A0A8J3Z085_9ACTN</name>
<keyword evidence="1" id="KW-1133">Transmembrane helix</keyword>
<dbReference type="EMBL" id="BOPG01000003">
    <property type="protein sequence ID" value="GIJ52896.1"/>
    <property type="molecule type" value="Genomic_DNA"/>
</dbReference>
<reference evidence="2" key="1">
    <citation type="submission" date="2021-01" db="EMBL/GenBank/DDBJ databases">
        <title>Whole genome shotgun sequence of Virgisporangium aurantiacum NBRC 16421.</title>
        <authorList>
            <person name="Komaki H."/>
            <person name="Tamura T."/>
        </authorList>
    </citation>
    <scope>NUCLEOTIDE SEQUENCE</scope>
    <source>
        <strain evidence="2">NBRC 16421</strain>
    </source>
</reference>
<keyword evidence="3" id="KW-1185">Reference proteome</keyword>
<accession>A0A8J3Z085</accession>
<feature type="transmembrane region" description="Helical" evidence="1">
    <location>
        <begin position="6"/>
        <end position="26"/>
    </location>
</feature>
<dbReference type="Proteomes" id="UP000612585">
    <property type="component" value="Unassembled WGS sequence"/>
</dbReference>
<keyword evidence="1" id="KW-0812">Transmembrane</keyword>
<evidence type="ECO:0000256" key="1">
    <source>
        <dbReference type="SAM" id="Phobius"/>
    </source>
</evidence>
<feature type="transmembrane region" description="Helical" evidence="1">
    <location>
        <begin position="126"/>
        <end position="148"/>
    </location>
</feature>
<comment type="caution">
    <text evidence="2">The sequence shown here is derived from an EMBL/GenBank/DDBJ whole genome shotgun (WGS) entry which is preliminary data.</text>
</comment>
<protein>
    <recommendedName>
        <fullName evidence="4">Copper resistance protein D</fullName>
    </recommendedName>
</protein>
<gene>
    <name evidence="2" type="ORF">Vau01_004120</name>
</gene>
<feature type="transmembrane region" description="Helical" evidence="1">
    <location>
        <begin position="55"/>
        <end position="74"/>
    </location>
</feature>
<evidence type="ECO:0000313" key="2">
    <source>
        <dbReference type="EMBL" id="GIJ52896.1"/>
    </source>
</evidence>
<organism evidence="2 3">
    <name type="scientific">Virgisporangium aurantiacum</name>
    <dbReference type="NCBI Taxonomy" id="175570"/>
    <lineage>
        <taxon>Bacteria</taxon>
        <taxon>Bacillati</taxon>
        <taxon>Actinomycetota</taxon>
        <taxon>Actinomycetes</taxon>
        <taxon>Micromonosporales</taxon>
        <taxon>Micromonosporaceae</taxon>
        <taxon>Virgisporangium</taxon>
    </lineage>
</organism>
<sequence>MVLLVLVHVGVGAVWLGSMVYSLGVVQPRIGRLFGDPARAEDVYRELAAGNRWRVVALIGVLGLSGAALVPLLSDDHGDGWWWTLIALKAGLLIAAAGCFWWVSWRGWPARVFALPAELPALHRRFRVIAILMTTLISLALALGVVAAHQ</sequence>
<dbReference type="RefSeq" id="WP_203986377.1">
    <property type="nucleotide sequence ID" value="NZ_BOPG01000003.1"/>
</dbReference>
<evidence type="ECO:0000313" key="3">
    <source>
        <dbReference type="Proteomes" id="UP000612585"/>
    </source>
</evidence>
<proteinExistence type="predicted"/>